<keyword evidence="11 14" id="KW-0503">Monooxygenase</keyword>
<evidence type="ECO:0000256" key="13">
    <source>
        <dbReference type="PIRSR" id="PIRSR602401-1"/>
    </source>
</evidence>
<dbReference type="GO" id="GO:0016705">
    <property type="term" value="F:oxidoreductase activity, acting on paired donors, with incorporation or reduction of molecular oxygen"/>
    <property type="evidence" value="ECO:0007669"/>
    <property type="project" value="InterPro"/>
</dbReference>
<evidence type="ECO:0000313" key="15">
    <source>
        <dbReference type="EMBL" id="CAG9802511.1"/>
    </source>
</evidence>
<dbReference type="FunFam" id="1.10.630.10:FF:000042">
    <property type="entry name" value="Cytochrome P450"/>
    <property type="match status" value="1"/>
</dbReference>
<evidence type="ECO:0000256" key="6">
    <source>
        <dbReference type="ARBA" id="ARBA00022723"/>
    </source>
</evidence>
<dbReference type="InterPro" id="IPR017972">
    <property type="entry name" value="Cyt_P450_CS"/>
</dbReference>
<reference evidence="15" key="2">
    <citation type="submission" date="2022-10" db="EMBL/GenBank/DDBJ databases">
        <authorList>
            <consortium name="ENA_rothamsted_submissions"/>
            <consortium name="culmorum"/>
            <person name="King R."/>
        </authorList>
    </citation>
    <scope>NUCLEOTIDE SEQUENCE</scope>
</reference>
<evidence type="ECO:0000256" key="2">
    <source>
        <dbReference type="ARBA" id="ARBA00004174"/>
    </source>
</evidence>
<dbReference type="PROSITE" id="PS00086">
    <property type="entry name" value="CYTOCHROME_P450"/>
    <property type="match status" value="1"/>
</dbReference>
<keyword evidence="10 13" id="KW-0408">Iron</keyword>
<sequence length="525" mass="61608">MGFIVALVLIAIAWYLLDRYFLSYWKRNGFKQLDATFLFGNSRKLITQSASFYEIFDEFYYKSKGEKFIGTYNLYKPSLLVTDPQMIHDIFIKDFGYFHDHAISFDTENDPLSGFLFSMTGQKWRDLRVRLSKTFTSGKLRWMFPVMKQNSDVLVNYIQKGLDTNEPVFGFSELFRRYNANLISSVAFGIDNDCINNPNNDFYKFGVKNFENNFRNNVKQFLFTFMPRLMSIFKIKFAPEDVNEFFLKIVREIVDYREKNNYNRNDFMDLLIQLKNQGYVPADKDVVDDDEKETFENETEPKTMQKLTFNELAAQAFVFFLAAFETNSAAMTFCLIELARNPKIQKKLQDELDEVYKTQDITYESLINLKYLECCMLEALRKYPPVPILFRECTKDYKIPNTDLVVRKGTDVKIPIMSLHRDPEIYDNPHDFIPERFLDSATGNSKLDNQKSAIFFSPFGDGPRHCIGMRMARVSSKLIIAALLSKYTFSLEDQRLNHEDVNFDIKSFPLRPDHDVQLRATLRKN</sequence>
<keyword evidence="16" id="KW-1185">Reference proteome</keyword>
<dbReference type="PANTHER" id="PTHR24292">
    <property type="entry name" value="CYTOCHROME P450"/>
    <property type="match status" value="1"/>
</dbReference>
<dbReference type="OrthoDB" id="2789670at2759"/>
<keyword evidence="5 13" id="KW-0349">Heme</keyword>
<feature type="binding site" description="axial binding residue" evidence="13">
    <location>
        <position position="466"/>
    </location>
    <ligand>
        <name>heme</name>
        <dbReference type="ChEBI" id="CHEBI:30413"/>
    </ligand>
    <ligandPart>
        <name>Fe</name>
        <dbReference type="ChEBI" id="CHEBI:18248"/>
    </ligandPart>
</feature>
<comment type="subcellular location">
    <subcellularLocation>
        <location evidence="3">Endoplasmic reticulum membrane</location>
        <topology evidence="3">Peripheral membrane protein</topology>
    </subcellularLocation>
    <subcellularLocation>
        <location evidence="2">Microsome membrane</location>
        <topology evidence="2">Peripheral membrane protein</topology>
    </subcellularLocation>
</comment>
<evidence type="ECO:0000256" key="7">
    <source>
        <dbReference type="ARBA" id="ARBA00022824"/>
    </source>
</evidence>
<evidence type="ECO:0000256" key="9">
    <source>
        <dbReference type="ARBA" id="ARBA00023002"/>
    </source>
</evidence>
<evidence type="ECO:0000256" key="4">
    <source>
        <dbReference type="ARBA" id="ARBA00010617"/>
    </source>
</evidence>
<keyword evidence="9 14" id="KW-0560">Oxidoreductase</keyword>
<dbReference type="GO" id="GO:0020037">
    <property type="term" value="F:heme binding"/>
    <property type="evidence" value="ECO:0007669"/>
    <property type="project" value="InterPro"/>
</dbReference>
<keyword evidence="12" id="KW-0472">Membrane</keyword>
<protein>
    <recommendedName>
        <fullName evidence="17">Cytochrome P450</fullName>
    </recommendedName>
</protein>
<comment type="similarity">
    <text evidence="4 14">Belongs to the cytochrome P450 family.</text>
</comment>
<dbReference type="GO" id="GO:0004497">
    <property type="term" value="F:monooxygenase activity"/>
    <property type="evidence" value="ECO:0007669"/>
    <property type="project" value="UniProtKB-KW"/>
</dbReference>
<reference evidence="15" key="1">
    <citation type="submission" date="2022-01" db="EMBL/GenBank/DDBJ databases">
        <authorList>
            <person name="King R."/>
        </authorList>
    </citation>
    <scope>NUCLEOTIDE SEQUENCE</scope>
</reference>
<name>A0A9N9WSJ5_9DIPT</name>
<keyword evidence="8" id="KW-0492">Microsome</keyword>
<dbReference type="PRINTS" id="PR00463">
    <property type="entry name" value="EP450I"/>
</dbReference>
<comment type="cofactor">
    <cofactor evidence="1 13">
        <name>heme</name>
        <dbReference type="ChEBI" id="CHEBI:30413"/>
    </cofactor>
</comment>
<accession>A0A9N9WSJ5</accession>
<evidence type="ECO:0000256" key="10">
    <source>
        <dbReference type="ARBA" id="ARBA00023004"/>
    </source>
</evidence>
<organism evidence="15 16">
    <name type="scientific">Chironomus riparius</name>
    <dbReference type="NCBI Taxonomy" id="315576"/>
    <lineage>
        <taxon>Eukaryota</taxon>
        <taxon>Metazoa</taxon>
        <taxon>Ecdysozoa</taxon>
        <taxon>Arthropoda</taxon>
        <taxon>Hexapoda</taxon>
        <taxon>Insecta</taxon>
        <taxon>Pterygota</taxon>
        <taxon>Neoptera</taxon>
        <taxon>Endopterygota</taxon>
        <taxon>Diptera</taxon>
        <taxon>Nematocera</taxon>
        <taxon>Chironomoidea</taxon>
        <taxon>Chironomidae</taxon>
        <taxon>Chironominae</taxon>
        <taxon>Chironomus</taxon>
    </lineage>
</organism>
<keyword evidence="7" id="KW-0256">Endoplasmic reticulum</keyword>
<dbReference type="SUPFAM" id="SSF48264">
    <property type="entry name" value="Cytochrome P450"/>
    <property type="match status" value="1"/>
</dbReference>
<dbReference type="InterPro" id="IPR001128">
    <property type="entry name" value="Cyt_P450"/>
</dbReference>
<evidence type="ECO:0000256" key="1">
    <source>
        <dbReference type="ARBA" id="ARBA00001971"/>
    </source>
</evidence>
<dbReference type="InterPro" id="IPR002401">
    <property type="entry name" value="Cyt_P450_E_grp-I"/>
</dbReference>
<evidence type="ECO:0000256" key="11">
    <source>
        <dbReference type="ARBA" id="ARBA00023033"/>
    </source>
</evidence>
<dbReference type="EMBL" id="OU895878">
    <property type="protein sequence ID" value="CAG9802511.1"/>
    <property type="molecule type" value="Genomic_DNA"/>
</dbReference>
<evidence type="ECO:0000313" key="16">
    <source>
        <dbReference type="Proteomes" id="UP001153620"/>
    </source>
</evidence>
<evidence type="ECO:0000256" key="8">
    <source>
        <dbReference type="ARBA" id="ARBA00022848"/>
    </source>
</evidence>
<dbReference type="AlphaFoldDB" id="A0A9N9WSJ5"/>
<keyword evidence="6 13" id="KW-0479">Metal-binding</keyword>
<dbReference type="GO" id="GO:0005506">
    <property type="term" value="F:iron ion binding"/>
    <property type="evidence" value="ECO:0007669"/>
    <property type="project" value="InterPro"/>
</dbReference>
<dbReference type="CDD" id="cd11056">
    <property type="entry name" value="CYP6-like"/>
    <property type="match status" value="1"/>
</dbReference>
<dbReference type="PANTHER" id="PTHR24292:SF100">
    <property type="entry name" value="CYTOCHROME P450 6A16, ISOFORM B-RELATED"/>
    <property type="match status" value="1"/>
</dbReference>
<dbReference type="GO" id="GO:0005789">
    <property type="term" value="C:endoplasmic reticulum membrane"/>
    <property type="evidence" value="ECO:0007669"/>
    <property type="project" value="UniProtKB-SubCell"/>
</dbReference>
<gene>
    <name evidence="15" type="ORF">CHIRRI_LOCUS5418</name>
</gene>
<evidence type="ECO:0000256" key="14">
    <source>
        <dbReference type="RuleBase" id="RU000461"/>
    </source>
</evidence>
<evidence type="ECO:0000256" key="5">
    <source>
        <dbReference type="ARBA" id="ARBA00022617"/>
    </source>
</evidence>
<evidence type="ECO:0000256" key="3">
    <source>
        <dbReference type="ARBA" id="ARBA00004406"/>
    </source>
</evidence>
<evidence type="ECO:0000256" key="12">
    <source>
        <dbReference type="ARBA" id="ARBA00023136"/>
    </source>
</evidence>
<dbReference type="Proteomes" id="UP001153620">
    <property type="component" value="Chromosome 2"/>
</dbReference>
<evidence type="ECO:0008006" key="17">
    <source>
        <dbReference type="Google" id="ProtNLM"/>
    </source>
</evidence>
<dbReference type="Pfam" id="PF00067">
    <property type="entry name" value="p450"/>
    <property type="match status" value="1"/>
</dbReference>
<proteinExistence type="inferred from homology"/>
<dbReference type="PRINTS" id="PR00385">
    <property type="entry name" value="P450"/>
</dbReference>
<dbReference type="InterPro" id="IPR050476">
    <property type="entry name" value="Insect_CytP450_Detox"/>
</dbReference>
<dbReference type="InterPro" id="IPR036396">
    <property type="entry name" value="Cyt_P450_sf"/>
</dbReference>
<dbReference type="Gene3D" id="1.10.630.10">
    <property type="entry name" value="Cytochrome P450"/>
    <property type="match status" value="1"/>
</dbReference>